<feature type="non-terminal residue" evidence="1">
    <location>
        <position position="1"/>
    </location>
</feature>
<evidence type="ECO:0000313" key="1">
    <source>
        <dbReference type="EMBL" id="GAF80678.1"/>
    </source>
</evidence>
<accession>X0SHZ1</accession>
<proteinExistence type="predicted"/>
<gene>
    <name evidence="1" type="ORF">S01H1_11604</name>
</gene>
<name>X0SHZ1_9ZZZZ</name>
<organism evidence="1">
    <name type="scientific">marine sediment metagenome</name>
    <dbReference type="NCBI Taxonomy" id="412755"/>
    <lineage>
        <taxon>unclassified sequences</taxon>
        <taxon>metagenomes</taxon>
        <taxon>ecological metagenomes</taxon>
    </lineage>
</organism>
<sequence length="49" mass="5775">NRTEQMITQVYRILLKDVNITFIDKSDLNKGIEVYWDSWGQEIVDNKGS</sequence>
<dbReference type="EMBL" id="BARS01005920">
    <property type="protein sequence ID" value="GAF80678.1"/>
    <property type="molecule type" value="Genomic_DNA"/>
</dbReference>
<reference evidence="1" key="1">
    <citation type="journal article" date="2014" name="Front. Microbiol.">
        <title>High frequency of phylogenetically diverse reductive dehalogenase-homologous genes in deep subseafloor sedimentary metagenomes.</title>
        <authorList>
            <person name="Kawai M."/>
            <person name="Futagami T."/>
            <person name="Toyoda A."/>
            <person name="Takaki Y."/>
            <person name="Nishi S."/>
            <person name="Hori S."/>
            <person name="Arai W."/>
            <person name="Tsubouchi T."/>
            <person name="Morono Y."/>
            <person name="Uchiyama I."/>
            <person name="Ito T."/>
            <person name="Fujiyama A."/>
            <person name="Inagaki F."/>
            <person name="Takami H."/>
        </authorList>
    </citation>
    <scope>NUCLEOTIDE SEQUENCE</scope>
    <source>
        <strain evidence="1">Expedition CK06-06</strain>
    </source>
</reference>
<protein>
    <submittedName>
        <fullName evidence="1">Uncharacterized protein</fullName>
    </submittedName>
</protein>
<comment type="caution">
    <text evidence="1">The sequence shown here is derived from an EMBL/GenBank/DDBJ whole genome shotgun (WGS) entry which is preliminary data.</text>
</comment>
<dbReference type="AlphaFoldDB" id="X0SHZ1"/>